<keyword evidence="3" id="KW-0560">Oxidoreductase</keyword>
<name>A0A381TCQ8_9ZZZZ</name>
<keyword evidence="2" id="KW-0288">FMN</keyword>
<evidence type="ECO:0000256" key="1">
    <source>
        <dbReference type="ARBA" id="ARBA00022630"/>
    </source>
</evidence>
<sequence length="375" mass="40979">MKTKICKDLKIEYPIFAFTHCRDVVVAVSKAGGFGVLGAVGFSKDQLKEELDWIDENIGDFGYGVDVVIPQKYEGMEEINPSELEKQMKGMIPQEHKDFVEKLLKSHEVPTWPDPTEEMGLFGWTLATAMPLVEEALTRPKCKMIANALGTPPKEVIDKIKSSGRVIAALCGKTKQAISHKEAGVDLIIAQGYEGGGHTGEIGSMVLWPEIIKEVSPTPVLAAGGIGSGDQMLAAMSMGAEGIWTGSIWLAVQEAFAQPAQKQSYFDANSGDTVRSRSWTGKPARMLKNLWTEAWDKPDTPEPLGMPLQGLVTADAMRRTHQYAGKGKTQQVALNPIGQIVGQINEVESCKNLINRLVMEYLEALEKVNSQIPKV</sequence>
<proteinExistence type="predicted"/>
<dbReference type="GO" id="GO:0018580">
    <property type="term" value="F:nitronate monooxygenase activity"/>
    <property type="evidence" value="ECO:0007669"/>
    <property type="project" value="InterPro"/>
</dbReference>
<gene>
    <name evidence="4" type="ORF">METZ01_LOCUS66780</name>
</gene>
<dbReference type="InterPro" id="IPR004136">
    <property type="entry name" value="NMO"/>
</dbReference>
<dbReference type="CDD" id="cd04730">
    <property type="entry name" value="NPD_like"/>
    <property type="match status" value="1"/>
</dbReference>
<reference evidence="4" key="1">
    <citation type="submission" date="2018-05" db="EMBL/GenBank/DDBJ databases">
        <authorList>
            <person name="Lanie J.A."/>
            <person name="Ng W.-L."/>
            <person name="Kazmierczak K.M."/>
            <person name="Andrzejewski T.M."/>
            <person name="Davidsen T.M."/>
            <person name="Wayne K.J."/>
            <person name="Tettelin H."/>
            <person name="Glass J.I."/>
            <person name="Rusch D."/>
            <person name="Podicherti R."/>
            <person name="Tsui H.-C.T."/>
            <person name="Winkler M.E."/>
        </authorList>
    </citation>
    <scope>NUCLEOTIDE SEQUENCE</scope>
</reference>
<protein>
    <submittedName>
        <fullName evidence="4">Uncharacterized protein</fullName>
    </submittedName>
</protein>
<accession>A0A381TCQ8</accession>
<dbReference type="InterPro" id="IPR013785">
    <property type="entry name" value="Aldolase_TIM"/>
</dbReference>
<dbReference type="PANTHER" id="PTHR32332:SF38">
    <property type="entry name" value="MONOOXYGENASE RV1533-RELATED"/>
    <property type="match status" value="1"/>
</dbReference>
<dbReference type="Pfam" id="PF03060">
    <property type="entry name" value="NMO"/>
    <property type="match status" value="1"/>
</dbReference>
<dbReference type="SUPFAM" id="SSF51412">
    <property type="entry name" value="Inosine monophosphate dehydrogenase (IMPDH)"/>
    <property type="match status" value="1"/>
</dbReference>
<dbReference type="AlphaFoldDB" id="A0A381TCQ8"/>
<evidence type="ECO:0000256" key="3">
    <source>
        <dbReference type="ARBA" id="ARBA00023002"/>
    </source>
</evidence>
<dbReference type="PANTHER" id="PTHR32332">
    <property type="entry name" value="2-NITROPROPANE DIOXYGENASE"/>
    <property type="match status" value="1"/>
</dbReference>
<dbReference type="EMBL" id="UINC01004383">
    <property type="protein sequence ID" value="SVA13926.1"/>
    <property type="molecule type" value="Genomic_DNA"/>
</dbReference>
<evidence type="ECO:0000256" key="2">
    <source>
        <dbReference type="ARBA" id="ARBA00022643"/>
    </source>
</evidence>
<evidence type="ECO:0000313" key="4">
    <source>
        <dbReference type="EMBL" id="SVA13926.1"/>
    </source>
</evidence>
<keyword evidence="1" id="KW-0285">Flavoprotein</keyword>
<dbReference type="Gene3D" id="3.20.20.70">
    <property type="entry name" value="Aldolase class I"/>
    <property type="match status" value="1"/>
</dbReference>
<organism evidence="4">
    <name type="scientific">marine metagenome</name>
    <dbReference type="NCBI Taxonomy" id="408172"/>
    <lineage>
        <taxon>unclassified sequences</taxon>
        <taxon>metagenomes</taxon>
        <taxon>ecological metagenomes</taxon>
    </lineage>
</organism>